<keyword evidence="2" id="KW-0645">Protease</keyword>
<name>A0A0K1PH42_9BACT</name>
<dbReference type="PANTHER" id="PTHR15910:SF1">
    <property type="entry name" value="ARCHAEMETZINCIN-2"/>
    <property type="match status" value="1"/>
</dbReference>
<evidence type="ECO:0000256" key="3">
    <source>
        <dbReference type="ARBA" id="ARBA00022723"/>
    </source>
</evidence>
<evidence type="ECO:0000256" key="6">
    <source>
        <dbReference type="ARBA" id="ARBA00023049"/>
    </source>
</evidence>
<reference evidence="7 8" key="1">
    <citation type="submission" date="2015-08" db="EMBL/GenBank/DDBJ databases">
        <authorList>
            <person name="Babu N.S."/>
            <person name="Beckwith C.J."/>
            <person name="Beseler K.G."/>
            <person name="Brison A."/>
            <person name="Carone J.V."/>
            <person name="Caskin T.P."/>
            <person name="Diamond M."/>
            <person name="Durham M.E."/>
            <person name="Foxe J.M."/>
            <person name="Go M."/>
            <person name="Henderson B.A."/>
            <person name="Jones I.B."/>
            <person name="McGettigan J.A."/>
            <person name="Micheletti S.J."/>
            <person name="Nasrallah M.E."/>
            <person name="Ortiz D."/>
            <person name="Piller C.R."/>
            <person name="Privatt S.R."/>
            <person name="Schneider S.L."/>
            <person name="Sharp S."/>
            <person name="Smith T.C."/>
            <person name="Stanton J.D."/>
            <person name="Ullery H.E."/>
            <person name="Wilson R.J."/>
            <person name="Serrano M.G."/>
            <person name="Buck G."/>
            <person name="Lee V."/>
            <person name="Wang Y."/>
            <person name="Carvalho R."/>
            <person name="Voegtly L."/>
            <person name="Shi R."/>
            <person name="Duckworth R."/>
            <person name="Johnson A."/>
            <person name="Loviza R."/>
            <person name="Walstead R."/>
            <person name="Shah Z."/>
            <person name="Kiflezghi M."/>
            <person name="Wade K."/>
            <person name="Ball S.L."/>
            <person name="Bradley K.W."/>
            <person name="Asai D.J."/>
            <person name="Bowman C.A."/>
            <person name="Russell D.A."/>
            <person name="Pope W.H."/>
            <person name="Jacobs-Sera D."/>
            <person name="Hendrix R.W."/>
            <person name="Hatfull G.F."/>
        </authorList>
    </citation>
    <scope>NUCLEOTIDE SEQUENCE [LARGE SCALE GENOMIC DNA]</scope>
    <source>
        <strain evidence="7 8">DSM 27710</strain>
    </source>
</reference>
<gene>
    <name evidence="7" type="ORF">AKJ08_3227</name>
</gene>
<dbReference type="InterPro" id="IPR024079">
    <property type="entry name" value="MetalloPept_cat_dom_sf"/>
</dbReference>
<evidence type="ECO:0000313" key="8">
    <source>
        <dbReference type="Proteomes" id="UP000055590"/>
    </source>
</evidence>
<dbReference type="EMBL" id="CP012332">
    <property type="protein sequence ID" value="AKU92840.1"/>
    <property type="molecule type" value="Genomic_DNA"/>
</dbReference>
<accession>A0A0K1PH42</accession>
<comment type="cofactor">
    <cofactor evidence="1">
        <name>Zn(2+)</name>
        <dbReference type="ChEBI" id="CHEBI:29105"/>
    </cofactor>
</comment>
<dbReference type="STRING" id="1391653.AKJ08_3227"/>
<dbReference type="PANTHER" id="PTHR15910">
    <property type="entry name" value="ARCHAEMETZINCIN"/>
    <property type="match status" value="1"/>
</dbReference>
<dbReference type="Gene3D" id="3.40.390.10">
    <property type="entry name" value="Collagenase (Catalytic Domain)"/>
    <property type="match status" value="1"/>
</dbReference>
<evidence type="ECO:0000256" key="4">
    <source>
        <dbReference type="ARBA" id="ARBA00022801"/>
    </source>
</evidence>
<dbReference type="CDD" id="cd11375">
    <property type="entry name" value="Peptidase_M54"/>
    <property type="match status" value="1"/>
</dbReference>
<dbReference type="InterPro" id="IPR012962">
    <property type="entry name" value="Pept_M54_archaemetzincn"/>
</dbReference>
<protein>
    <submittedName>
        <fullName evidence="7">Uncharacterized protein</fullName>
    </submittedName>
</protein>
<dbReference type="GO" id="GO:0046872">
    <property type="term" value="F:metal ion binding"/>
    <property type="evidence" value="ECO:0007669"/>
    <property type="project" value="UniProtKB-KW"/>
</dbReference>
<dbReference type="OrthoDB" id="269208at2"/>
<sequence>MGGAAELIGSARPAPEPTVSTRVGIVALGDVHRKILDAAASGVRATFGFSTAIAPALASPKYALNPSRNQHHAASILRKLWQGQTVRGRDLLLAIGNQDLFEPEADFIFGDGDRDFRSAVISLVRLRVADEGRLLRRVSALSAWAVGLSLGLRSCDDTRCAMAGIRSADELEHRHPALCSPCQLLQAAGGKI</sequence>
<keyword evidence="4" id="KW-0378">Hydrolase</keyword>
<dbReference type="GO" id="GO:0006508">
    <property type="term" value="P:proteolysis"/>
    <property type="evidence" value="ECO:0007669"/>
    <property type="project" value="UniProtKB-KW"/>
</dbReference>
<dbReference type="KEGG" id="vin:AKJ08_3227"/>
<dbReference type="AlphaFoldDB" id="A0A0K1PH42"/>
<evidence type="ECO:0000313" key="7">
    <source>
        <dbReference type="EMBL" id="AKU92840.1"/>
    </source>
</evidence>
<keyword evidence="3" id="KW-0479">Metal-binding</keyword>
<dbReference type="GO" id="GO:0008237">
    <property type="term" value="F:metallopeptidase activity"/>
    <property type="evidence" value="ECO:0007669"/>
    <property type="project" value="UniProtKB-KW"/>
</dbReference>
<keyword evidence="5" id="KW-0862">Zinc</keyword>
<dbReference type="RefSeq" id="WP_050726952.1">
    <property type="nucleotide sequence ID" value="NZ_CP012332.1"/>
</dbReference>
<proteinExistence type="predicted"/>
<evidence type="ECO:0000256" key="5">
    <source>
        <dbReference type="ARBA" id="ARBA00022833"/>
    </source>
</evidence>
<dbReference type="Proteomes" id="UP000055590">
    <property type="component" value="Chromosome"/>
</dbReference>
<organism evidence="7 8">
    <name type="scientific">Vulgatibacter incomptus</name>
    <dbReference type="NCBI Taxonomy" id="1391653"/>
    <lineage>
        <taxon>Bacteria</taxon>
        <taxon>Pseudomonadati</taxon>
        <taxon>Myxococcota</taxon>
        <taxon>Myxococcia</taxon>
        <taxon>Myxococcales</taxon>
        <taxon>Cystobacterineae</taxon>
        <taxon>Vulgatibacteraceae</taxon>
        <taxon>Vulgatibacter</taxon>
    </lineage>
</organism>
<evidence type="ECO:0000256" key="2">
    <source>
        <dbReference type="ARBA" id="ARBA00022670"/>
    </source>
</evidence>
<evidence type="ECO:0000256" key="1">
    <source>
        <dbReference type="ARBA" id="ARBA00001947"/>
    </source>
</evidence>
<keyword evidence="8" id="KW-1185">Reference proteome</keyword>
<keyword evidence="6" id="KW-0482">Metalloprotease</keyword>